<organism evidence="3 4">
    <name type="scientific">Leucobacter exalbidus</name>
    <dbReference type="NCBI Taxonomy" id="662960"/>
    <lineage>
        <taxon>Bacteria</taxon>
        <taxon>Bacillati</taxon>
        <taxon>Actinomycetota</taxon>
        <taxon>Actinomycetes</taxon>
        <taxon>Micrococcales</taxon>
        <taxon>Microbacteriaceae</taxon>
        <taxon>Leucobacter</taxon>
    </lineage>
</organism>
<evidence type="ECO:0000313" key="3">
    <source>
        <dbReference type="EMBL" id="MBP1327171.1"/>
    </source>
</evidence>
<protein>
    <submittedName>
        <fullName evidence="3">Uncharacterized protein</fullName>
    </submittedName>
</protein>
<dbReference type="RefSeq" id="WP_209705963.1">
    <property type="nucleotide sequence ID" value="NZ_JAFIDA010000001.1"/>
</dbReference>
<dbReference type="EMBL" id="JAFIDA010000001">
    <property type="protein sequence ID" value="MBP1327171.1"/>
    <property type="molecule type" value="Genomic_DNA"/>
</dbReference>
<reference evidence="3" key="1">
    <citation type="submission" date="2021-02" db="EMBL/GenBank/DDBJ databases">
        <title>Sequencing the genomes of 1000 actinobacteria strains.</title>
        <authorList>
            <person name="Klenk H.-P."/>
        </authorList>
    </citation>
    <scope>NUCLEOTIDE SEQUENCE</scope>
    <source>
        <strain evidence="3">DSM 22850</strain>
    </source>
</reference>
<dbReference type="Gene3D" id="2.60.40.230">
    <property type="entry name" value="Neocarzinostatin-like"/>
    <property type="match status" value="1"/>
</dbReference>
<keyword evidence="2" id="KW-0812">Transmembrane</keyword>
<dbReference type="PROSITE" id="PS00430">
    <property type="entry name" value="TONB_DEPENDENT_REC_1"/>
    <property type="match status" value="1"/>
</dbReference>
<sequence>MKISRARRNRIILFALLAVAVVVLIAVVAILAPILTHKSAGGSGQALPIDYVSEVSATGADGRTRSLEVTETSGESFDPASVRPGESLTVTGSGFDAAIGIYVAICAIPSDPSVKPGPCLGGIPEGATEESADTSKFSSVWISDDWAWRAFATQGYNDPKTGSFTTSLLVPAAQTEGLDCTVTRCAITTRADHTAVNDRVQDLLIPISFAK</sequence>
<evidence type="ECO:0000313" key="4">
    <source>
        <dbReference type="Proteomes" id="UP000675163"/>
    </source>
</evidence>
<name>A0A940PY12_9MICO</name>
<evidence type="ECO:0000256" key="2">
    <source>
        <dbReference type="SAM" id="Phobius"/>
    </source>
</evidence>
<dbReference type="AlphaFoldDB" id="A0A940PY12"/>
<keyword evidence="4" id="KW-1185">Reference proteome</keyword>
<proteinExistence type="predicted"/>
<dbReference type="SUPFAM" id="SSF49319">
    <property type="entry name" value="Actinoxanthin-like"/>
    <property type="match status" value="1"/>
</dbReference>
<dbReference type="InterPro" id="IPR010916">
    <property type="entry name" value="TonB_box_CS"/>
</dbReference>
<dbReference type="InterPro" id="IPR027273">
    <property type="entry name" value="Neocarzinostatin-like"/>
</dbReference>
<feature type="region of interest" description="Disordered" evidence="1">
    <location>
        <begin position="62"/>
        <end position="83"/>
    </location>
</feature>
<accession>A0A940PY12</accession>
<gene>
    <name evidence="3" type="ORF">JOF28_002403</name>
</gene>
<evidence type="ECO:0000256" key="1">
    <source>
        <dbReference type="SAM" id="MobiDB-lite"/>
    </source>
</evidence>
<comment type="caution">
    <text evidence="3">The sequence shown here is derived from an EMBL/GenBank/DDBJ whole genome shotgun (WGS) entry which is preliminary data.</text>
</comment>
<feature type="transmembrane region" description="Helical" evidence="2">
    <location>
        <begin position="12"/>
        <end position="35"/>
    </location>
</feature>
<dbReference type="Proteomes" id="UP000675163">
    <property type="component" value="Unassembled WGS sequence"/>
</dbReference>
<keyword evidence="2" id="KW-0472">Membrane</keyword>
<keyword evidence="2" id="KW-1133">Transmembrane helix</keyword>